<evidence type="ECO:0000256" key="7">
    <source>
        <dbReference type="SAM" id="MobiDB-lite"/>
    </source>
</evidence>
<dbReference type="RefSeq" id="WP_076818235.1">
    <property type="nucleotide sequence ID" value="NZ_MOMC01000034.1"/>
</dbReference>
<dbReference type="InterPro" id="IPR001706">
    <property type="entry name" value="Ribosomal_bL35"/>
</dbReference>
<evidence type="ECO:0000313" key="8">
    <source>
        <dbReference type="EMBL" id="ONH29201.1"/>
    </source>
</evidence>
<dbReference type="InterPro" id="IPR021137">
    <property type="entry name" value="Ribosomal_bL35-like"/>
</dbReference>
<dbReference type="STRING" id="1834516.BL253_17520"/>
<evidence type="ECO:0000256" key="6">
    <source>
        <dbReference type="RuleBase" id="RU000568"/>
    </source>
</evidence>
<keyword evidence="9" id="KW-1185">Reference proteome</keyword>
<sequence length="64" mass="7431">MPKMKPHSGASKRFRVTGSGKIMRRRANRAHLLEHKTSRRTRRLNPEVALAPADNRRISRMLAR</sequence>
<evidence type="ECO:0000313" key="9">
    <source>
        <dbReference type="Proteomes" id="UP000188929"/>
    </source>
</evidence>
<proteinExistence type="inferred from homology"/>
<dbReference type="AlphaFoldDB" id="A0A1V2IA31"/>
<organism evidence="8 9">
    <name type="scientific">Pseudofrankia asymbiotica</name>
    <dbReference type="NCBI Taxonomy" id="1834516"/>
    <lineage>
        <taxon>Bacteria</taxon>
        <taxon>Bacillati</taxon>
        <taxon>Actinomycetota</taxon>
        <taxon>Actinomycetes</taxon>
        <taxon>Frankiales</taxon>
        <taxon>Frankiaceae</taxon>
        <taxon>Pseudofrankia</taxon>
    </lineage>
</organism>
<feature type="compositionally biased region" description="Basic residues" evidence="7">
    <location>
        <begin position="1"/>
        <end position="15"/>
    </location>
</feature>
<dbReference type="PANTHER" id="PTHR33343:SF1">
    <property type="entry name" value="LARGE RIBOSOMAL SUBUNIT PROTEIN BL35M"/>
    <property type="match status" value="1"/>
</dbReference>
<dbReference type="GO" id="GO:0003735">
    <property type="term" value="F:structural constituent of ribosome"/>
    <property type="evidence" value="ECO:0007669"/>
    <property type="project" value="InterPro"/>
</dbReference>
<dbReference type="OrthoDB" id="9804851at2"/>
<evidence type="ECO:0000256" key="4">
    <source>
        <dbReference type="ARBA" id="ARBA00071664"/>
    </source>
</evidence>
<dbReference type="Proteomes" id="UP000188929">
    <property type="component" value="Unassembled WGS sequence"/>
</dbReference>
<reference evidence="9" key="1">
    <citation type="submission" date="2016-10" db="EMBL/GenBank/DDBJ databases">
        <title>Frankia sp. NRRL B-16386 Genome sequencing.</title>
        <authorList>
            <person name="Ghodhbane-Gtari F."/>
            <person name="Swanson E."/>
            <person name="Gueddou A."/>
            <person name="Hezbri K."/>
            <person name="Ktari K."/>
            <person name="Nouioui I."/>
            <person name="Morris K."/>
            <person name="Simpson S."/>
            <person name="Abebe-Akele F."/>
            <person name="Thomas K."/>
            <person name="Gtari M."/>
            <person name="Tisa L.S."/>
        </authorList>
    </citation>
    <scope>NUCLEOTIDE SEQUENCE [LARGE SCALE GENOMIC DNA]</scope>
    <source>
        <strain evidence="9">NRRL B-16386</strain>
    </source>
</reference>
<dbReference type="NCBIfam" id="TIGR00001">
    <property type="entry name" value="rpmI_bact"/>
    <property type="match status" value="1"/>
</dbReference>
<dbReference type="PRINTS" id="PR00064">
    <property type="entry name" value="RIBOSOMALL35"/>
</dbReference>
<name>A0A1V2IA31_9ACTN</name>
<evidence type="ECO:0000256" key="3">
    <source>
        <dbReference type="ARBA" id="ARBA00023274"/>
    </source>
</evidence>
<dbReference type="SUPFAM" id="SSF143034">
    <property type="entry name" value="L35p-like"/>
    <property type="match status" value="1"/>
</dbReference>
<dbReference type="HAMAP" id="MF_00514">
    <property type="entry name" value="Ribosomal_bL35"/>
    <property type="match status" value="1"/>
</dbReference>
<dbReference type="GO" id="GO:0022625">
    <property type="term" value="C:cytosolic large ribosomal subunit"/>
    <property type="evidence" value="ECO:0007669"/>
    <property type="project" value="TreeGrafter"/>
</dbReference>
<dbReference type="PANTHER" id="PTHR33343">
    <property type="entry name" value="54S RIBOSOMAL PROTEIN BL35M"/>
    <property type="match status" value="1"/>
</dbReference>
<dbReference type="GO" id="GO:0006412">
    <property type="term" value="P:translation"/>
    <property type="evidence" value="ECO:0007669"/>
    <property type="project" value="UniProtKB-UniRule"/>
</dbReference>
<evidence type="ECO:0000256" key="1">
    <source>
        <dbReference type="ARBA" id="ARBA00006598"/>
    </source>
</evidence>
<protein>
    <recommendedName>
        <fullName evidence="4 5">Large ribosomal subunit protein bL35</fullName>
    </recommendedName>
</protein>
<dbReference type="InterPro" id="IPR037229">
    <property type="entry name" value="Ribosomal_bL35_sf"/>
</dbReference>
<keyword evidence="3 5" id="KW-0687">Ribonucleoprotein</keyword>
<evidence type="ECO:0000256" key="2">
    <source>
        <dbReference type="ARBA" id="ARBA00022980"/>
    </source>
</evidence>
<dbReference type="Pfam" id="PF01632">
    <property type="entry name" value="Ribosomal_L35p"/>
    <property type="match status" value="1"/>
</dbReference>
<comment type="caution">
    <text evidence="8">The sequence shown here is derived from an EMBL/GenBank/DDBJ whole genome shotgun (WGS) entry which is preliminary data.</text>
</comment>
<gene>
    <name evidence="5" type="primary">rpmI</name>
    <name evidence="8" type="ORF">BL253_17520</name>
</gene>
<feature type="region of interest" description="Disordered" evidence="7">
    <location>
        <begin position="1"/>
        <end position="24"/>
    </location>
</feature>
<dbReference type="Gene3D" id="4.10.410.60">
    <property type="match status" value="1"/>
</dbReference>
<comment type="similarity">
    <text evidence="1 5 6">Belongs to the bacterial ribosomal protein bL35 family.</text>
</comment>
<dbReference type="FunFam" id="4.10.410.60:FF:000001">
    <property type="entry name" value="50S ribosomal protein L35"/>
    <property type="match status" value="1"/>
</dbReference>
<keyword evidence="2 5" id="KW-0689">Ribosomal protein</keyword>
<evidence type="ECO:0000256" key="5">
    <source>
        <dbReference type="HAMAP-Rule" id="MF_00514"/>
    </source>
</evidence>
<dbReference type="EMBL" id="MOMC01000034">
    <property type="protein sequence ID" value="ONH29201.1"/>
    <property type="molecule type" value="Genomic_DNA"/>
</dbReference>
<accession>A0A1V2IA31</accession>